<name>A0A1Y2AXZ6_9TREE</name>
<feature type="signal peptide" evidence="1">
    <location>
        <begin position="1"/>
        <end position="22"/>
    </location>
</feature>
<organism evidence="2 3">
    <name type="scientific">Naematelia encephala</name>
    <dbReference type="NCBI Taxonomy" id="71784"/>
    <lineage>
        <taxon>Eukaryota</taxon>
        <taxon>Fungi</taxon>
        <taxon>Dikarya</taxon>
        <taxon>Basidiomycota</taxon>
        <taxon>Agaricomycotina</taxon>
        <taxon>Tremellomycetes</taxon>
        <taxon>Tremellales</taxon>
        <taxon>Naemateliaceae</taxon>
        <taxon>Naematelia</taxon>
    </lineage>
</organism>
<dbReference type="InParanoid" id="A0A1Y2AXZ6"/>
<keyword evidence="3" id="KW-1185">Reference proteome</keyword>
<protein>
    <submittedName>
        <fullName evidence="2">Uncharacterized protein</fullName>
    </submittedName>
</protein>
<comment type="caution">
    <text evidence="2">The sequence shown here is derived from an EMBL/GenBank/DDBJ whole genome shotgun (WGS) entry which is preliminary data.</text>
</comment>
<proteinExistence type="predicted"/>
<evidence type="ECO:0000313" key="2">
    <source>
        <dbReference type="EMBL" id="ORY27324.1"/>
    </source>
</evidence>
<keyword evidence="1" id="KW-0732">Signal</keyword>
<dbReference type="EMBL" id="MCFC01000039">
    <property type="protein sequence ID" value="ORY27324.1"/>
    <property type="molecule type" value="Genomic_DNA"/>
</dbReference>
<feature type="chain" id="PRO_5013299497" evidence="1">
    <location>
        <begin position="23"/>
        <end position="123"/>
    </location>
</feature>
<sequence length="123" mass="13199">MKFVSTIILLATLFGLATTVQGQTAQFFDDSKCSVNGSAPLNFFLGTGCLSNQGGRGSVFFSGPVGETTPYCGITTSNDQRCSCRSKVQKFVPTGFCYQLNRKDKSYEIEPADLQGNCPAPNC</sequence>
<dbReference type="Proteomes" id="UP000193986">
    <property type="component" value="Unassembled WGS sequence"/>
</dbReference>
<gene>
    <name evidence="2" type="ORF">BCR39DRAFT_538350</name>
</gene>
<dbReference type="STRING" id="71784.A0A1Y2AXZ6"/>
<accession>A0A1Y2AXZ6</accession>
<dbReference type="AlphaFoldDB" id="A0A1Y2AXZ6"/>
<evidence type="ECO:0000256" key="1">
    <source>
        <dbReference type="SAM" id="SignalP"/>
    </source>
</evidence>
<evidence type="ECO:0000313" key="3">
    <source>
        <dbReference type="Proteomes" id="UP000193986"/>
    </source>
</evidence>
<reference evidence="2 3" key="1">
    <citation type="submission" date="2016-07" db="EMBL/GenBank/DDBJ databases">
        <title>Pervasive Adenine N6-methylation of Active Genes in Fungi.</title>
        <authorList>
            <consortium name="DOE Joint Genome Institute"/>
            <person name="Mondo S.J."/>
            <person name="Dannebaum R.O."/>
            <person name="Kuo R.C."/>
            <person name="Labutti K."/>
            <person name="Haridas S."/>
            <person name="Kuo A."/>
            <person name="Salamov A."/>
            <person name="Ahrendt S.R."/>
            <person name="Lipzen A."/>
            <person name="Sullivan W."/>
            <person name="Andreopoulos W.B."/>
            <person name="Clum A."/>
            <person name="Lindquist E."/>
            <person name="Daum C."/>
            <person name="Ramamoorthy G.K."/>
            <person name="Gryganskyi A."/>
            <person name="Culley D."/>
            <person name="Magnuson J.K."/>
            <person name="James T.Y."/>
            <person name="O'Malley M.A."/>
            <person name="Stajich J.E."/>
            <person name="Spatafora J.W."/>
            <person name="Visel A."/>
            <person name="Grigoriev I.V."/>
        </authorList>
    </citation>
    <scope>NUCLEOTIDE SEQUENCE [LARGE SCALE GENOMIC DNA]</scope>
    <source>
        <strain evidence="2 3">68-887.2</strain>
    </source>
</reference>